<dbReference type="KEGG" id="eaj:Q3M24_20940"/>
<dbReference type="CDD" id="cd11378">
    <property type="entry name" value="DUF296"/>
    <property type="match status" value="1"/>
</dbReference>
<proteinExistence type="predicted"/>
<dbReference type="Pfam" id="PF03479">
    <property type="entry name" value="PCC"/>
    <property type="match status" value="1"/>
</dbReference>
<organism evidence="2">
    <name type="scientific">Candidatus Electrothrix aestuarii</name>
    <dbReference type="NCBI Taxonomy" id="3062594"/>
    <lineage>
        <taxon>Bacteria</taxon>
        <taxon>Pseudomonadati</taxon>
        <taxon>Thermodesulfobacteriota</taxon>
        <taxon>Desulfobulbia</taxon>
        <taxon>Desulfobulbales</taxon>
        <taxon>Desulfobulbaceae</taxon>
        <taxon>Candidatus Electrothrix</taxon>
    </lineage>
</organism>
<reference evidence="2" key="2">
    <citation type="submission" date="2024-06" db="EMBL/GenBank/DDBJ databases">
        <authorList>
            <person name="Plum-Jensen L.E."/>
            <person name="Schramm A."/>
            <person name="Marshall I.P.G."/>
        </authorList>
    </citation>
    <scope>NUCLEOTIDE SEQUENCE</scope>
    <source>
        <strain evidence="2">Rat1</strain>
    </source>
</reference>
<dbReference type="PROSITE" id="PS51742">
    <property type="entry name" value="PPC"/>
    <property type="match status" value="1"/>
</dbReference>
<name>A0AAU8LTX6_9BACT</name>
<protein>
    <submittedName>
        <fullName evidence="2">DUF296 domain-containing protein</fullName>
    </submittedName>
</protein>
<dbReference type="Gene3D" id="3.30.1330.80">
    <property type="entry name" value="Hypothetical protein, similar to alpha- acetolactate decarboxylase, domain 2"/>
    <property type="match status" value="1"/>
</dbReference>
<dbReference type="AlphaFoldDB" id="A0AAU8LTX6"/>
<reference evidence="2" key="1">
    <citation type="journal article" date="2024" name="Syst. Appl. Microbiol.">
        <title>First single-strain enrichments of Electrothrix cable bacteria, description of E. aestuarii sp. nov. and E. rattekaaiensis sp. nov., and proposal of a cable bacteria taxonomy following the rules of the SeqCode.</title>
        <authorList>
            <person name="Plum-Jensen L.E."/>
            <person name="Schramm A."/>
            <person name="Marshall I.P.G."/>
        </authorList>
    </citation>
    <scope>NUCLEOTIDE SEQUENCE</scope>
    <source>
        <strain evidence="2">Rat1</strain>
    </source>
</reference>
<dbReference type="EMBL" id="CP159373">
    <property type="protein sequence ID" value="XCN72726.1"/>
    <property type="molecule type" value="Genomic_DNA"/>
</dbReference>
<evidence type="ECO:0000259" key="1">
    <source>
        <dbReference type="PROSITE" id="PS51742"/>
    </source>
</evidence>
<accession>A0AAU8LTX6</accession>
<feature type="domain" description="PPC" evidence="1">
    <location>
        <begin position="6"/>
        <end position="145"/>
    </location>
</feature>
<dbReference type="PANTHER" id="PTHR34988">
    <property type="entry name" value="PROTEIN, PUTATIVE-RELATED"/>
    <property type="match status" value="1"/>
</dbReference>
<dbReference type="PANTHER" id="PTHR34988:SF1">
    <property type="entry name" value="DNA-BINDING PROTEIN"/>
    <property type="match status" value="1"/>
</dbReference>
<dbReference type="InterPro" id="IPR005175">
    <property type="entry name" value="PPC_dom"/>
</dbReference>
<evidence type="ECO:0000313" key="2">
    <source>
        <dbReference type="EMBL" id="XCN72726.1"/>
    </source>
</evidence>
<sequence length="145" mass="16119">MEYRTGSIGRVLTIRFDHGEDFLTGLREVILWEKIHSAWFQVIGALDKAGVVIGPKEPVIPPDPIWQDVDGVSELVGCGSVHMDGEEPKIHMHGVLGEHGKTLTGCIRRDSRVYLVLEVVVFELLGINAARPWDEAVGISRLIFH</sequence>
<dbReference type="SUPFAM" id="SSF117856">
    <property type="entry name" value="AF0104/ALDC/Ptd012-like"/>
    <property type="match status" value="1"/>
</dbReference>
<gene>
    <name evidence="2" type="ORF">Q3M24_20940</name>
</gene>